<feature type="binding site" evidence="7">
    <location>
        <position position="248"/>
    </location>
    <ligand>
        <name>Mn(2+)</name>
        <dbReference type="ChEBI" id="CHEBI:29035"/>
        <label>1</label>
    </ligand>
</feature>
<dbReference type="GO" id="GO:0030145">
    <property type="term" value="F:manganese ion binding"/>
    <property type="evidence" value="ECO:0007669"/>
    <property type="project" value="UniProtKB-UniRule"/>
</dbReference>
<evidence type="ECO:0000256" key="4">
    <source>
        <dbReference type="ARBA" id="ARBA00023211"/>
    </source>
</evidence>
<dbReference type="CDD" id="cd09988">
    <property type="entry name" value="Formimidoylglutamase"/>
    <property type="match status" value="1"/>
</dbReference>
<comment type="cofactor">
    <cofactor evidence="5 7">
        <name>Mn(2+)</name>
        <dbReference type="ChEBI" id="CHEBI:29035"/>
    </cofactor>
    <text evidence="5 7">Binds 2 manganese ions per subunit.</text>
</comment>
<dbReference type="Gene3D" id="3.40.800.10">
    <property type="entry name" value="Ureohydrolase domain"/>
    <property type="match status" value="1"/>
</dbReference>
<dbReference type="EMBL" id="BSPV01000003">
    <property type="protein sequence ID" value="GLT13780.1"/>
    <property type="molecule type" value="Genomic_DNA"/>
</dbReference>
<dbReference type="GO" id="GO:0033389">
    <property type="term" value="P:putrescine biosynthetic process from arginine, via agmatine"/>
    <property type="evidence" value="ECO:0007669"/>
    <property type="project" value="TreeGrafter"/>
</dbReference>
<dbReference type="NCBIfam" id="TIGR01227">
    <property type="entry name" value="hutG"/>
    <property type="match status" value="1"/>
</dbReference>
<comment type="catalytic activity">
    <reaction evidence="5">
        <text>N-formimidoyl-L-glutamate + H2O = formamide + L-glutamate</text>
        <dbReference type="Rhea" id="RHEA:22492"/>
        <dbReference type="ChEBI" id="CHEBI:15377"/>
        <dbReference type="ChEBI" id="CHEBI:16397"/>
        <dbReference type="ChEBI" id="CHEBI:29985"/>
        <dbReference type="ChEBI" id="CHEBI:58928"/>
        <dbReference type="EC" id="3.5.3.8"/>
    </reaction>
</comment>
<dbReference type="GO" id="GO:0008783">
    <property type="term" value="F:agmatinase activity"/>
    <property type="evidence" value="ECO:0007669"/>
    <property type="project" value="TreeGrafter"/>
</dbReference>
<name>A0A557P077_9VIBR</name>
<dbReference type="PIRSF" id="PIRSF036979">
    <property type="entry name" value="Arginase"/>
    <property type="match status" value="1"/>
</dbReference>
<evidence type="ECO:0000313" key="9">
    <source>
        <dbReference type="EMBL" id="GLT13780.1"/>
    </source>
</evidence>
<dbReference type="PANTHER" id="PTHR11358:SF35">
    <property type="entry name" value="FORMIMIDOYLGLUTAMASE"/>
    <property type="match status" value="1"/>
</dbReference>
<gene>
    <name evidence="5 9" type="primary">hutG</name>
    <name evidence="10" type="ORF">FOF44_14265</name>
    <name evidence="9" type="ORF">GCM10007931_07540</name>
</gene>
<dbReference type="PANTHER" id="PTHR11358">
    <property type="entry name" value="ARGINASE/AGMATINASE"/>
    <property type="match status" value="1"/>
</dbReference>
<dbReference type="HAMAP" id="MF_00737">
    <property type="entry name" value="Formimidoylglutam"/>
    <property type="match status" value="1"/>
</dbReference>
<evidence type="ECO:0000313" key="11">
    <source>
        <dbReference type="Proteomes" id="UP000319828"/>
    </source>
</evidence>
<accession>A0A557P077</accession>
<dbReference type="InterPro" id="IPR023696">
    <property type="entry name" value="Ureohydrolase_dom_sf"/>
</dbReference>
<comment type="similarity">
    <text evidence="5 8">Belongs to the arginase family.</text>
</comment>
<evidence type="ECO:0000256" key="6">
    <source>
        <dbReference type="NCBIfam" id="TIGR01227"/>
    </source>
</evidence>
<feature type="binding site" evidence="7">
    <location>
        <position position="126"/>
    </location>
    <ligand>
        <name>Mn(2+)</name>
        <dbReference type="ChEBI" id="CHEBI:29035"/>
        <label>2</label>
    </ligand>
</feature>
<dbReference type="SUPFAM" id="SSF52768">
    <property type="entry name" value="Arginase/deacetylase"/>
    <property type="match status" value="1"/>
</dbReference>
<feature type="binding site" evidence="5 7">
    <location>
        <position position="246"/>
    </location>
    <ligand>
        <name>Mn(2+)</name>
        <dbReference type="ChEBI" id="CHEBI:29035"/>
        <label>1</label>
    </ligand>
</feature>
<evidence type="ECO:0000256" key="3">
    <source>
        <dbReference type="ARBA" id="ARBA00022808"/>
    </source>
</evidence>
<dbReference type="RefSeq" id="WP_089124165.1">
    <property type="nucleotide sequence ID" value="NZ_BSPV01000003.1"/>
</dbReference>
<dbReference type="Proteomes" id="UP000319828">
    <property type="component" value="Unassembled WGS sequence"/>
</dbReference>
<dbReference type="Proteomes" id="UP001157156">
    <property type="component" value="Unassembled WGS sequence"/>
</dbReference>
<comment type="caution">
    <text evidence="10">The sequence shown here is derived from an EMBL/GenBank/DDBJ whole genome shotgun (WGS) entry which is preliminary data.</text>
</comment>
<reference evidence="9" key="1">
    <citation type="journal article" date="2014" name="Int. J. Syst. Evol. Microbiol.">
        <title>Complete genome of a new Firmicutes species belonging to the dominant human colonic microbiota ('Ruminococcus bicirculans') reveals two chromosomes and a selective capacity to utilize plant glucans.</title>
        <authorList>
            <consortium name="NISC Comparative Sequencing Program"/>
            <person name="Wegmann U."/>
            <person name="Louis P."/>
            <person name="Goesmann A."/>
            <person name="Henrissat B."/>
            <person name="Duncan S.H."/>
            <person name="Flint H.J."/>
        </authorList>
    </citation>
    <scope>NUCLEOTIDE SEQUENCE</scope>
    <source>
        <strain evidence="9">NBRC 111146</strain>
    </source>
</reference>
<feature type="binding site" evidence="5">
    <location>
        <position position="126"/>
    </location>
    <ligand>
        <name>Mn(2+)</name>
        <dbReference type="ChEBI" id="CHEBI:29035"/>
        <label>1</label>
    </ligand>
</feature>
<feature type="binding site" evidence="5 7">
    <location>
        <position position="159"/>
    </location>
    <ligand>
        <name>Mn(2+)</name>
        <dbReference type="ChEBI" id="CHEBI:29035"/>
        <label>1</label>
    </ligand>
</feature>
<dbReference type="PROSITE" id="PS51409">
    <property type="entry name" value="ARGINASE_2"/>
    <property type="match status" value="1"/>
</dbReference>
<feature type="binding site" evidence="7">
    <location>
        <position position="157"/>
    </location>
    <ligand>
        <name>Mn(2+)</name>
        <dbReference type="ChEBI" id="CHEBI:29035"/>
        <label>1</label>
    </ligand>
</feature>
<comment type="function">
    <text evidence="5">Catalyzes the conversion of N-formimidoyl-L-glutamate to L-glutamate and formamide.</text>
</comment>
<evidence type="ECO:0000256" key="8">
    <source>
        <dbReference type="PROSITE-ProRule" id="PRU00742"/>
    </source>
</evidence>
<reference evidence="10 11" key="3">
    <citation type="submission" date="2019-07" db="EMBL/GenBank/DDBJ databases">
        <title>The draft genome sequence of Vibrio algivorus M1486.</title>
        <authorList>
            <person name="Meng X."/>
        </authorList>
    </citation>
    <scope>NUCLEOTIDE SEQUENCE [LARGE SCALE GENOMIC DNA]</scope>
    <source>
        <strain evidence="10 11">M1486</strain>
    </source>
</reference>
<evidence type="ECO:0000313" key="10">
    <source>
        <dbReference type="EMBL" id="TVO34029.1"/>
    </source>
</evidence>
<keyword evidence="1 5" id="KW-0479">Metal-binding</keyword>
<protein>
    <recommendedName>
        <fullName evidence="5 6">Formimidoylglutamase</fullName>
        <ecNumber evidence="5 6">3.5.3.8</ecNumber>
    </recommendedName>
    <alternativeName>
        <fullName evidence="5">Formiminoglutamase</fullName>
    </alternativeName>
    <alternativeName>
        <fullName evidence="5">Formiminoglutamate hydrolase</fullName>
    </alternativeName>
</protein>
<feature type="binding site" evidence="5">
    <location>
        <position position="157"/>
    </location>
    <ligand>
        <name>Mn(2+)</name>
        <dbReference type="ChEBI" id="CHEBI:29035"/>
        <label>2</label>
    </ligand>
</feature>
<reference evidence="9" key="4">
    <citation type="submission" date="2023-01" db="EMBL/GenBank/DDBJ databases">
        <title>Draft genome sequence of Vibrio algivorus strain NBRC 111146.</title>
        <authorList>
            <person name="Sun Q."/>
            <person name="Mori K."/>
        </authorList>
    </citation>
    <scope>NUCLEOTIDE SEQUENCE</scope>
    <source>
        <strain evidence="9">NBRC 111146</strain>
    </source>
</reference>
<feature type="binding site" evidence="5 7">
    <location>
        <position position="155"/>
    </location>
    <ligand>
        <name>Mn(2+)</name>
        <dbReference type="ChEBI" id="CHEBI:29035"/>
        <label>1</label>
    </ligand>
</feature>
<reference evidence="12" key="2">
    <citation type="journal article" date="2019" name="Int. J. Syst. Evol. Microbiol.">
        <title>The Global Catalogue of Microorganisms (GCM) 10K type strain sequencing project: providing services to taxonomists for standard genome sequencing and annotation.</title>
        <authorList>
            <consortium name="The Broad Institute Genomics Platform"/>
            <consortium name="The Broad Institute Genome Sequencing Center for Infectious Disease"/>
            <person name="Wu L."/>
            <person name="Ma J."/>
        </authorList>
    </citation>
    <scope>NUCLEOTIDE SEQUENCE [LARGE SCALE GENOMIC DNA]</scope>
    <source>
        <strain evidence="12">NBRC 111146</strain>
    </source>
</reference>
<sequence>MKKGEQEQAINMDIWHGRVDLGEGTKAKRWHQVIAPYQGQKEGTTIIGFASDEGVKRNQGRVGAKEGPVAIRKAVANLAWSSERSLYDAGDIHTYQDLEESQAQFATKVCDILDNDNTLSAIGGGHEIGYASFSGFVQHISKHHPKAKVGIINFDAHLDLREDQQATSGTPFYQCAKLCETLNMPFHYTCLGVSKYNNTEALFERAERLNTRIVFDEDINSWDLSAYEKAINKAIDEVDYLYLTICLDVLPAYVAPGVSAPASRGVELPILEHGLKQILNSNKVKMADIAELNPELDKDNITAKVAARLLSLMASRK</sequence>
<evidence type="ECO:0000313" key="12">
    <source>
        <dbReference type="Proteomes" id="UP001157156"/>
    </source>
</evidence>
<evidence type="ECO:0000256" key="7">
    <source>
        <dbReference type="PIRSR" id="PIRSR036979-1"/>
    </source>
</evidence>
<organism evidence="10 11">
    <name type="scientific">Vibrio algivorus</name>
    <dbReference type="NCBI Taxonomy" id="1667024"/>
    <lineage>
        <taxon>Bacteria</taxon>
        <taxon>Pseudomonadati</taxon>
        <taxon>Pseudomonadota</taxon>
        <taxon>Gammaproteobacteria</taxon>
        <taxon>Vibrionales</taxon>
        <taxon>Vibrionaceae</taxon>
        <taxon>Vibrio</taxon>
    </lineage>
</organism>
<keyword evidence="3 5" id="KW-0369">Histidine metabolism</keyword>
<dbReference type="EC" id="3.5.3.8" evidence="5 6"/>
<keyword evidence="2 5" id="KW-0378">Hydrolase</keyword>
<comment type="pathway">
    <text evidence="5">Amino-acid degradation; L-histidine degradation into L-glutamate; L-glutamate from N-formimidoyl-L-glutamate (hydrolase route): step 1/1.</text>
</comment>
<dbReference type="EMBL" id="VMKJ01000034">
    <property type="protein sequence ID" value="TVO34029.1"/>
    <property type="molecule type" value="Genomic_DNA"/>
</dbReference>
<keyword evidence="4 5" id="KW-0464">Manganese</keyword>
<dbReference type="GO" id="GO:0019557">
    <property type="term" value="P:L-histidine catabolic process to glutamate and formate"/>
    <property type="evidence" value="ECO:0007669"/>
    <property type="project" value="UniProtKB-UniPathway"/>
</dbReference>
<feature type="binding site" evidence="5">
    <location>
        <position position="155"/>
    </location>
    <ligand>
        <name>Mn(2+)</name>
        <dbReference type="ChEBI" id="CHEBI:29035"/>
        <label>2</label>
    </ligand>
</feature>
<dbReference type="InterPro" id="IPR005923">
    <property type="entry name" value="HutG"/>
</dbReference>
<keyword evidence="12" id="KW-1185">Reference proteome</keyword>
<dbReference type="Pfam" id="PF00491">
    <property type="entry name" value="Arginase"/>
    <property type="match status" value="1"/>
</dbReference>
<dbReference type="AlphaFoldDB" id="A0A557P077"/>
<proteinExistence type="inferred from homology"/>
<dbReference type="GO" id="GO:0050415">
    <property type="term" value="F:formimidoylglutamase activity"/>
    <property type="evidence" value="ECO:0007669"/>
    <property type="project" value="UniProtKB-UniRule"/>
</dbReference>
<dbReference type="OrthoDB" id="9789727at2"/>
<dbReference type="UniPathway" id="UPA00379">
    <property type="reaction ID" value="UER00552"/>
</dbReference>
<feature type="binding site" evidence="5">
    <location>
        <position position="246"/>
    </location>
    <ligand>
        <name>Mn(2+)</name>
        <dbReference type="ChEBI" id="CHEBI:29035"/>
        <label>2</label>
    </ligand>
</feature>
<dbReference type="InterPro" id="IPR006035">
    <property type="entry name" value="Ureohydrolase"/>
</dbReference>
<evidence type="ECO:0000256" key="5">
    <source>
        <dbReference type="HAMAP-Rule" id="MF_00737"/>
    </source>
</evidence>
<evidence type="ECO:0000256" key="2">
    <source>
        <dbReference type="ARBA" id="ARBA00022801"/>
    </source>
</evidence>
<evidence type="ECO:0000256" key="1">
    <source>
        <dbReference type="ARBA" id="ARBA00022723"/>
    </source>
</evidence>
<dbReference type="GO" id="GO:0019556">
    <property type="term" value="P:L-histidine catabolic process to glutamate and formamide"/>
    <property type="evidence" value="ECO:0007669"/>
    <property type="project" value="UniProtKB-UniRule"/>
</dbReference>
<feature type="binding site" evidence="5">
    <location>
        <position position="248"/>
    </location>
    <ligand>
        <name>Mn(2+)</name>
        <dbReference type="ChEBI" id="CHEBI:29035"/>
        <label>2</label>
    </ligand>
</feature>